<dbReference type="Proteomes" id="UP000184080">
    <property type="component" value="Unassembled WGS sequence"/>
</dbReference>
<keyword evidence="1" id="KW-0812">Transmembrane</keyword>
<proteinExistence type="predicted"/>
<evidence type="ECO:0000313" key="4">
    <source>
        <dbReference type="Proteomes" id="UP000184080"/>
    </source>
</evidence>
<dbReference type="RefSeq" id="WP_073005219.1">
    <property type="nucleotide sequence ID" value="NZ_FQZO01000002.1"/>
</dbReference>
<feature type="transmembrane region" description="Helical" evidence="1">
    <location>
        <begin position="177"/>
        <end position="196"/>
    </location>
</feature>
<dbReference type="EMBL" id="FQZO01000002">
    <property type="protein sequence ID" value="SHI82917.1"/>
    <property type="molecule type" value="Genomic_DNA"/>
</dbReference>
<keyword evidence="1" id="KW-0472">Membrane</keyword>
<sequence length="205" mass="23660">MGKKISIIVFMLLLFTSVNAYAGDIPESILLGNQNALFIGKITSAKNDTYSIEPSTIMMGRIETKQIQIKKFDKYYGTEDKPKVGDSIVVRLLEDNKIDDLWIFKSTSLDYKTLRLLSERHDMVVRYEKYLNEGKYSEAQKKIDEKNLTASSTTTTVQIAEREVDHKEKSYLNSTEIFSIVILLFAVIVILFRFILKKRNNRIEN</sequence>
<keyword evidence="2" id="KW-0732">Signal</keyword>
<name>A0A1M6EBM8_9CLOT</name>
<evidence type="ECO:0000256" key="1">
    <source>
        <dbReference type="SAM" id="Phobius"/>
    </source>
</evidence>
<reference evidence="3 4" key="1">
    <citation type="submission" date="2016-11" db="EMBL/GenBank/DDBJ databases">
        <authorList>
            <person name="Jaros S."/>
            <person name="Januszkiewicz K."/>
            <person name="Wedrychowicz H."/>
        </authorList>
    </citation>
    <scope>NUCLEOTIDE SEQUENCE [LARGE SCALE GENOMIC DNA]</scope>
    <source>
        <strain evidence="3 4">DSM 21864</strain>
    </source>
</reference>
<evidence type="ECO:0000313" key="3">
    <source>
        <dbReference type="EMBL" id="SHI82917.1"/>
    </source>
</evidence>
<accession>A0A1M6EBM8</accession>
<protein>
    <submittedName>
        <fullName evidence="3">Uncharacterized protein</fullName>
    </submittedName>
</protein>
<organism evidence="3 4">
    <name type="scientific">Clostridium amylolyticum</name>
    <dbReference type="NCBI Taxonomy" id="1121298"/>
    <lineage>
        <taxon>Bacteria</taxon>
        <taxon>Bacillati</taxon>
        <taxon>Bacillota</taxon>
        <taxon>Clostridia</taxon>
        <taxon>Eubacteriales</taxon>
        <taxon>Clostridiaceae</taxon>
        <taxon>Clostridium</taxon>
    </lineage>
</organism>
<gene>
    <name evidence="3" type="ORF">SAMN05444401_1523</name>
</gene>
<keyword evidence="1" id="KW-1133">Transmembrane helix</keyword>
<dbReference type="AlphaFoldDB" id="A0A1M6EBM8"/>
<keyword evidence="4" id="KW-1185">Reference proteome</keyword>
<feature type="signal peptide" evidence="2">
    <location>
        <begin position="1"/>
        <end position="22"/>
    </location>
</feature>
<evidence type="ECO:0000256" key="2">
    <source>
        <dbReference type="SAM" id="SignalP"/>
    </source>
</evidence>
<feature type="chain" id="PRO_5012364396" evidence="2">
    <location>
        <begin position="23"/>
        <end position="205"/>
    </location>
</feature>
<dbReference type="OrthoDB" id="1910414at2"/>